<comment type="subcellular location">
    <subcellularLocation>
        <location evidence="12">Cytoplasm</location>
    </subcellularLocation>
</comment>
<evidence type="ECO:0000256" key="5">
    <source>
        <dbReference type="ARBA" id="ARBA00023014"/>
    </source>
</evidence>
<sequence length="239" mass="27462">MITFESWNELQDQVPDFPADSETKGALETLQWAYDTYGEKLVYACSFGIEGIVLIDLISKVKPDAEIVFLDTHYHFKETYETIEKVKARYPELNIRMQQPEMTIEEQAAEFGADLFASNPNKCCEIRKIIPLQKALAPSTAWISGLRREQSESRANTNYLNLDKRFEKIKVCPLIHWTWKEVWRYVTKHELDYNVLHDQGYPSIGCAPCTKPAFSMDDIRAGRWSGSGKTECGLHTTNP</sequence>
<dbReference type="GO" id="GO:0070814">
    <property type="term" value="P:hydrogen sulfide biosynthetic process"/>
    <property type="evidence" value="ECO:0007669"/>
    <property type="project" value="UniProtKB-UniRule"/>
</dbReference>
<dbReference type="EC" id="1.8.4.10" evidence="8 12"/>
<keyword evidence="3 12" id="KW-0560">Oxidoreductase</keyword>
<evidence type="ECO:0000256" key="6">
    <source>
        <dbReference type="ARBA" id="ARBA00024298"/>
    </source>
</evidence>
<dbReference type="CDD" id="cd23945">
    <property type="entry name" value="PAPS_reductase"/>
    <property type="match status" value="1"/>
</dbReference>
<keyword evidence="12" id="KW-0479">Metal-binding</keyword>
<dbReference type="Proteomes" id="UP000215545">
    <property type="component" value="Unassembled WGS sequence"/>
</dbReference>
<dbReference type="EMBL" id="MWSK01000001">
    <property type="protein sequence ID" value="OXS80070.1"/>
    <property type="molecule type" value="Genomic_DNA"/>
</dbReference>
<dbReference type="GO" id="GO:0051539">
    <property type="term" value="F:4 iron, 4 sulfur cluster binding"/>
    <property type="evidence" value="ECO:0007669"/>
    <property type="project" value="UniProtKB-UniRule"/>
</dbReference>
<dbReference type="PANTHER" id="PTHR46509">
    <property type="entry name" value="PHOSPHOADENOSINE PHOSPHOSULFATE REDUCTASE"/>
    <property type="match status" value="1"/>
</dbReference>
<evidence type="ECO:0000256" key="10">
    <source>
        <dbReference type="ARBA" id="ARBA00030894"/>
    </source>
</evidence>
<evidence type="ECO:0000313" key="14">
    <source>
        <dbReference type="EMBL" id="OXS80070.1"/>
    </source>
</evidence>
<evidence type="ECO:0000256" key="1">
    <source>
        <dbReference type="ARBA" id="ARBA00009732"/>
    </source>
</evidence>
<organism evidence="15 16">
    <name type="scientific">Domibacillus enclensis</name>
    <dbReference type="NCBI Taxonomy" id="1017273"/>
    <lineage>
        <taxon>Bacteria</taxon>
        <taxon>Bacillati</taxon>
        <taxon>Bacillota</taxon>
        <taxon>Bacilli</taxon>
        <taxon>Bacillales</taxon>
        <taxon>Bacillaceae</taxon>
        <taxon>Domibacillus</taxon>
    </lineage>
</organism>
<reference evidence="15 16" key="1">
    <citation type="submission" date="2017-01" db="EMBL/GenBank/DDBJ databases">
        <authorList>
            <person name="Mah S.A."/>
            <person name="Swanson W.J."/>
            <person name="Moy G.W."/>
            <person name="Vacquier V.D."/>
        </authorList>
    </citation>
    <scope>NUCLEOTIDE SEQUENCE [LARGE SCALE GENOMIC DNA]</scope>
    <source>
        <strain evidence="15 16">NIO-1016</strain>
    </source>
</reference>
<protein>
    <recommendedName>
        <fullName evidence="9 12">Adenosine 5'-phosphosulfate reductase</fullName>
        <shortName evidence="12">APS reductase</shortName>
        <ecNumber evidence="8 12">1.8.4.10</ecNumber>
    </recommendedName>
    <alternativeName>
        <fullName evidence="11 12">5'-adenylylsulfate reductase</fullName>
    </alternativeName>
    <alternativeName>
        <fullName evidence="10 12">Thioredoxin-dependent 5'-adenylylsulfate reductase</fullName>
    </alternativeName>
</protein>
<evidence type="ECO:0000313" key="16">
    <source>
        <dbReference type="Proteomes" id="UP000186385"/>
    </source>
</evidence>
<feature type="binding site" evidence="12">
    <location>
        <position position="124"/>
    </location>
    <ligand>
        <name>[4Fe-4S] cluster</name>
        <dbReference type="ChEBI" id="CHEBI:49883"/>
    </ligand>
</feature>
<dbReference type="NCBIfam" id="NF002537">
    <property type="entry name" value="PRK02090.1"/>
    <property type="match status" value="1"/>
</dbReference>
<evidence type="ECO:0000256" key="9">
    <source>
        <dbReference type="ARBA" id="ARBA00029514"/>
    </source>
</evidence>
<evidence type="ECO:0000259" key="13">
    <source>
        <dbReference type="Pfam" id="PF01507"/>
    </source>
</evidence>
<comment type="similarity">
    <text evidence="1 12">Belongs to the PAPS reductase family. CysH subfamily.</text>
</comment>
<gene>
    <name evidence="12" type="primary">cysH</name>
    <name evidence="14" type="ORF">B1B05_00885</name>
    <name evidence="15" type="ORF">SAMN05443094_101184</name>
</gene>
<evidence type="ECO:0000313" key="15">
    <source>
        <dbReference type="EMBL" id="SIP92487.1"/>
    </source>
</evidence>
<dbReference type="EMBL" id="FTLX01000001">
    <property type="protein sequence ID" value="SIP92487.1"/>
    <property type="molecule type" value="Genomic_DNA"/>
</dbReference>
<evidence type="ECO:0000313" key="17">
    <source>
        <dbReference type="Proteomes" id="UP000215545"/>
    </source>
</evidence>
<dbReference type="PIRSF" id="PIRSF000857">
    <property type="entry name" value="PAPS_reductase"/>
    <property type="match status" value="1"/>
</dbReference>
<dbReference type="InterPro" id="IPR011798">
    <property type="entry name" value="APS_reductase"/>
</dbReference>
<comment type="cofactor">
    <cofactor evidence="12">
        <name>[4Fe-4S] cluster</name>
        <dbReference type="ChEBI" id="CHEBI:49883"/>
    </cofactor>
    <text evidence="12">Binds 1 [4Fe-4S] cluster per subunit.</text>
</comment>
<dbReference type="FunFam" id="3.40.50.620:FF:000095">
    <property type="entry name" value="Phosphoadenosine phosphosulfate reductase"/>
    <property type="match status" value="1"/>
</dbReference>
<dbReference type="GO" id="GO:0019344">
    <property type="term" value="P:cysteine biosynthetic process"/>
    <property type="evidence" value="ECO:0007669"/>
    <property type="project" value="InterPro"/>
</dbReference>
<dbReference type="Pfam" id="PF01507">
    <property type="entry name" value="PAPS_reduct"/>
    <property type="match status" value="1"/>
</dbReference>
<comment type="pathway">
    <text evidence="7 12">Sulfur metabolism; hydrogen sulfide biosynthesis; sulfite from sulfate.</text>
</comment>
<evidence type="ECO:0000256" key="12">
    <source>
        <dbReference type="HAMAP-Rule" id="MF_00063"/>
    </source>
</evidence>
<dbReference type="NCBIfam" id="TIGR00434">
    <property type="entry name" value="cysH"/>
    <property type="match status" value="1"/>
</dbReference>
<dbReference type="InterPro" id="IPR002500">
    <property type="entry name" value="PAPS_reduct_dom"/>
</dbReference>
<comment type="catalytic activity">
    <reaction evidence="12">
        <text>[thioredoxin]-disulfide + sulfite + AMP + 2 H(+) = adenosine 5'-phosphosulfate + [thioredoxin]-dithiol</text>
        <dbReference type="Rhea" id="RHEA:21976"/>
        <dbReference type="Rhea" id="RHEA-COMP:10698"/>
        <dbReference type="Rhea" id="RHEA-COMP:10700"/>
        <dbReference type="ChEBI" id="CHEBI:15378"/>
        <dbReference type="ChEBI" id="CHEBI:17359"/>
        <dbReference type="ChEBI" id="CHEBI:29950"/>
        <dbReference type="ChEBI" id="CHEBI:50058"/>
        <dbReference type="ChEBI" id="CHEBI:58243"/>
        <dbReference type="ChEBI" id="CHEBI:456215"/>
        <dbReference type="EC" id="1.8.4.10"/>
    </reaction>
</comment>
<dbReference type="InterPro" id="IPR014729">
    <property type="entry name" value="Rossmann-like_a/b/a_fold"/>
</dbReference>
<dbReference type="AlphaFoldDB" id="A0A1N6NKH0"/>
<dbReference type="HAMAP" id="MF_00063">
    <property type="entry name" value="CysH"/>
    <property type="match status" value="1"/>
</dbReference>
<dbReference type="GO" id="GO:0046872">
    <property type="term" value="F:metal ion binding"/>
    <property type="evidence" value="ECO:0007669"/>
    <property type="project" value="UniProtKB-KW"/>
</dbReference>
<dbReference type="GO" id="GO:0043866">
    <property type="term" value="F:adenylyl-sulfate reductase (thioredoxin) activity"/>
    <property type="evidence" value="ECO:0007669"/>
    <property type="project" value="UniProtKB-EC"/>
</dbReference>
<keyword evidence="5 12" id="KW-0411">Iron-sulfur</keyword>
<proteinExistence type="inferred from homology"/>
<dbReference type="GO" id="GO:0004604">
    <property type="term" value="F:phosphoadenylyl-sulfate reductase (thioredoxin) activity"/>
    <property type="evidence" value="ECO:0007669"/>
    <property type="project" value="UniProtKB-UniRule"/>
</dbReference>
<evidence type="ECO:0000256" key="11">
    <source>
        <dbReference type="ARBA" id="ARBA00032041"/>
    </source>
</evidence>
<dbReference type="PANTHER" id="PTHR46509:SF1">
    <property type="entry name" value="PHOSPHOADENOSINE PHOSPHOSULFATE REDUCTASE"/>
    <property type="match status" value="1"/>
</dbReference>
<feature type="active site" description="Nucleophile; cysteine thiosulfonate intermediate" evidence="12">
    <location>
        <position position="232"/>
    </location>
</feature>
<dbReference type="InterPro" id="IPR004511">
    <property type="entry name" value="PAPS/APS_Rdtase"/>
</dbReference>
<evidence type="ECO:0000256" key="4">
    <source>
        <dbReference type="ARBA" id="ARBA00023004"/>
    </source>
</evidence>
<keyword evidence="17" id="KW-1185">Reference proteome</keyword>
<evidence type="ECO:0000256" key="2">
    <source>
        <dbReference type="ARBA" id="ARBA00022490"/>
    </source>
</evidence>
<accession>A0A1N6NKH0</accession>
<reference evidence="14" key="3">
    <citation type="submission" date="2017-03" db="EMBL/GenBank/DDBJ databases">
        <authorList>
            <person name="Dastager S.G."/>
            <person name="Neurgaonkar P.S."/>
            <person name="Dharne M.S."/>
        </authorList>
    </citation>
    <scope>NUCLEOTIDE SEQUENCE</scope>
    <source>
        <strain evidence="14">DSM 25145</strain>
    </source>
</reference>
<evidence type="ECO:0000256" key="3">
    <source>
        <dbReference type="ARBA" id="ARBA00023002"/>
    </source>
</evidence>
<feature type="binding site" evidence="12">
    <location>
        <position position="206"/>
    </location>
    <ligand>
        <name>[4Fe-4S] cluster</name>
        <dbReference type="ChEBI" id="CHEBI:49883"/>
    </ligand>
</feature>
<dbReference type="SUPFAM" id="SSF52402">
    <property type="entry name" value="Adenine nucleotide alpha hydrolases-like"/>
    <property type="match status" value="1"/>
</dbReference>
<feature type="binding site" evidence="12">
    <location>
        <position position="209"/>
    </location>
    <ligand>
        <name>[4Fe-4S] cluster</name>
        <dbReference type="ChEBI" id="CHEBI:49883"/>
    </ligand>
</feature>
<comment type="function">
    <text evidence="6 12">Catalyzes the formation of sulfite from adenosine 5'-phosphosulfate (APS) using thioredoxin as an electron donor.</text>
</comment>
<keyword evidence="4 12" id="KW-0408">Iron</keyword>
<dbReference type="Proteomes" id="UP000186385">
    <property type="component" value="Unassembled WGS sequence"/>
</dbReference>
<dbReference type="GO" id="GO:0019379">
    <property type="term" value="P:sulfate assimilation, phosphoadenylyl sulfate reduction by phosphoadenylyl-sulfate reductase (thioredoxin)"/>
    <property type="evidence" value="ECO:0007669"/>
    <property type="project" value="UniProtKB-UniRule"/>
</dbReference>
<reference evidence="17" key="2">
    <citation type="submission" date="2017-03" db="EMBL/GenBank/DDBJ databases">
        <title>Bacillus sp. V-88(T) DSM27956, whole genome shotgun sequencing project.</title>
        <authorList>
            <person name="Dastager S.G."/>
            <person name="Neurgaonkar P.S."/>
            <person name="Dharne M.S."/>
        </authorList>
    </citation>
    <scope>NUCLEOTIDE SEQUENCE [LARGE SCALE GENOMIC DNA]</scope>
    <source>
        <strain evidence="17">DSM 25145</strain>
    </source>
</reference>
<dbReference type="GO" id="GO:0005737">
    <property type="term" value="C:cytoplasm"/>
    <property type="evidence" value="ECO:0007669"/>
    <property type="project" value="UniProtKB-SubCell"/>
</dbReference>
<feature type="binding site" evidence="12">
    <location>
        <position position="123"/>
    </location>
    <ligand>
        <name>[4Fe-4S] cluster</name>
        <dbReference type="ChEBI" id="CHEBI:49883"/>
    </ligand>
</feature>
<dbReference type="OrthoDB" id="9772604at2"/>
<dbReference type="NCBIfam" id="TIGR02055">
    <property type="entry name" value="APS_reductase"/>
    <property type="match status" value="1"/>
</dbReference>
<dbReference type="RefSeq" id="WP_045851058.1">
    <property type="nucleotide sequence ID" value="NZ_FTLX01000001.1"/>
</dbReference>
<feature type="domain" description="Phosphoadenosine phosphosulphate reductase" evidence="13">
    <location>
        <begin position="41"/>
        <end position="212"/>
    </location>
</feature>
<evidence type="ECO:0000256" key="8">
    <source>
        <dbReference type="ARBA" id="ARBA00024386"/>
    </source>
</evidence>
<keyword evidence="2 12" id="KW-0963">Cytoplasm</keyword>
<dbReference type="STRING" id="1017273.SAMN05443094_101184"/>
<evidence type="ECO:0000256" key="7">
    <source>
        <dbReference type="ARBA" id="ARBA00024327"/>
    </source>
</evidence>
<dbReference type="Gene3D" id="3.40.50.620">
    <property type="entry name" value="HUPs"/>
    <property type="match status" value="1"/>
</dbReference>
<name>A0A1N6NKH0_9BACI</name>